<dbReference type="EMBL" id="CM042018">
    <property type="protein sequence ID" value="KAI3828127.1"/>
    <property type="molecule type" value="Genomic_DNA"/>
</dbReference>
<comment type="caution">
    <text evidence="1">The sequence shown here is derived from an EMBL/GenBank/DDBJ whole genome shotgun (WGS) entry which is preliminary data.</text>
</comment>
<proteinExistence type="predicted"/>
<sequence length="136" mass="15192">MVPLKGNATSLRSPMGNMMSLRLKRNIRSGGLMSIQVGMGKGINVAWGWRKRIIIVKIPREIIIHSVEDGGMNCGEYIPDTCEQEVASGRTQEVQIEPDEVEATIMMGKELGINSDNFEEMVRRVIEGEMETEVLQ</sequence>
<reference evidence="2" key="1">
    <citation type="journal article" date="2022" name="Mol. Ecol. Resour.">
        <title>The genomes of chicory, endive, great burdock and yacon provide insights into Asteraceae palaeo-polyploidization history and plant inulin production.</title>
        <authorList>
            <person name="Fan W."/>
            <person name="Wang S."/>
            <person name="Wang H."/>
            <person name="Wang A."/>
            <person name="Jiang F."/>
            <person name="Liu H."/>
            <person name="Zhao H."/>
            <person name="Xu D."/>
            <person name="Zhang Y."/>
        </authorList>
    </citation>
    <scope>NUCLEOTIDE SEQUENCE [LARGE SCALE GENOMIC DNA]</scope>
    <source>
        <strain evidence="2">cv. Yunnan</strain>
    </source>
</reference>
<dbReference type="Proteomes" id="UP001056120">
    <property type="component" value="Linkage Group LG01"/>
</dbReference>
<reference evidence="1 2" key="2">
    <citation type="journal article" date="2022" name="Mol. Ecol. Resour.">
        <title>The genomes of chicory, endive, great burdock and yacon provide insights into Asteraceae paleo-polyploidization history and plant inulin production.</title>
        <authorList>
            <person name="Fan W."/>
            <person name="Wang S."/>
            <person name="Wang H."/>
            <person name="Wang A."/>
            <person name="Jiang F."/>
            <person name="Liu H."/>
            <person name="Zhao H."/>
            <person name="Xu D."/>
            <person name="Zhang Y."/>
        </authorList>
    </citation>
    <scope>NUCLEOTIDE SEQUENCE [LARGE SCALE GENOMIC DNA]</scope>
    <source>
        <strain evidence="2">cv. Yunnan</strain>
        <tissue evidence="1">Leaves</tissue>
    </source>
</reference>
<gene>
    <name evidence="1" type="ORF">L1987_02224</name>
</gene>
<evidence type="ECO:0000313" key="2">
    <source>
        <dbReference type="Proteomes" id="UP001056120"/>
    </source>
</evidence>
<name>A0ACB9K776_9ASTR</name>
<organism evidence="1 2">
    <name type="scientific">Smallanthus sonchifolius</name>
    <dbReference type="NCBI Taxonomy" id="185202"/>
    <lineage>
        <taxon>Eukaryota</taxon>
        <taxon>Viridiplantae</taxon>
        <taxon>Streptophyta</taxon>
        <taxon>Embryophyta</taxon>
        <taxon>Tracheophyta</taxon>
        <taxon>Spermatophyta</taxon>
        <taxon>Magnoliopsida</taxon>
        <taxon>eudicotyledons</taxon>
        <taxon>Gunneridae</taxon>
        <taxon>Pentapetalae</taxon>
        <taxon>asterids</taxon>
        <taxon>campanulids</taxon>
        <taxon>Asterales</taxon>
        <taxon>Asteraceae</taxon>
        <taxon>Asteroideae</taxon>
        <taxon>Heliantheae alliance</taxon>
        <taxon>Millerieae</taxon>
        <taxon>Smallanthus</taxon>
    </lineage>
</organism>
<protein>
    <submittedName>
        <fullName evidence="1">Uncharacterized protein</fullName>
    </submittedName>
</protein>
<evidence type="ECO:0000313" key="1">
    <source>
        <dbReference type="EMBL" id="KAI3828127.1"/>
    </source>
</evidence>
<keyword evidence="2" id="KW-1185">Reference proteome</keyword>
<accession>A0ACB9K776</accession>